<evidence type="ECO:0000313" key="3">
    <source>
        <dbReference type="EMBL" id="MCW6506631.1"/>
    </source>
</evidence>
<name>A0AA42CIA2_9HYPH</name>
<dbReference type="Proteomes" id="UP001165667">
    <property type="component" value="Unassembled WGS sequence"/>
</dbReference>
<evidence type="ECO:0000256" key="1">
    <source>
        <dbReference type="SAM" id="Phobius"/>
    </source>
</evidence>
<proteinExistence type="predicted"/>
<keyword evidence="2" id="KW-0732">Signal</keyword>
<dbReference type="RefSeq" id="WP_282582987.1">
    <property type="nucleotide sequence ID" value="NZ_JAMOIM010000001.1"/>
</dbReference>
<evidence type="ECO:0000313" key="4">
    <source>
        <dbReference type="Proteomes" id="UP001165667"/>
    </source>
</evidence>
<feature type="transmembrane region" description="Helical" evidence="1">
    <location>
        <begin position="217"/>
        <end position="236"/>
    </location>
</feature>
<protein>
    <submittedName>
        <fullName evidence="3">Uncharacterized protein</fullName>
    </submittedName>
</protein>
<keyword evidence="4" id="KW-1185">Reference proteome</keyword>
<sequence length="247" mass="25355">MQALFGIQPWVYALVTFSISTAASASTYTYDLNSSLSSSTGGPDLTADGGTLGATGYSFGPNQGLTLSNVGGPAFSSYSIDLSYFFNDNVTARGNGYRKIIDFADLTSDSGLYSRFGNIELYPNGSGTSTSGSTENGRLADVTLARSSAGIVTVTLDGTGILTYDDSVSKTYLFSNTSTLHFFEDDKATAQGEAAAGFVNAITVTTGSSISTVPLPAAAPMFGAALIALAGFSYGVNRRGSPLKAAA</sequence>
<reference evidence="3" key="1">
    <citation type="submission" date="2022-05" db="EMBL/GenBank/DDBJ databases">
        <authorList>
            <person name="Pankratov T."/>
        </authorList>
    </citation>
    <scope>NUCLEOTIDE SEQUENCE</scope>
    <source>
        <strain evidence="3">BP6-180914</strain>
    </source>
</reference>
<feature type="signal peptide" evidence="2">
    <location>
        <begin position="1"/>
        <end position="25"/>
    </location>
</feature>
<organism evidence="3 4">
    <name type="scientific">Lichenifustis flavocetrariae</name>
    <dbReference type="NCBI Taxonomy" id="2949735"/>
    <lineage>
        <taxon>Bacteria</taxon>
        <taxon>Pseudomonadati</taxon>
        <taxon>Pseudomonadota</taxon>
        <taxon>Alphaproteobacteria</taxon>
        <taxon>Hyphomicrobiales</taxon>
        <taxon>Lichenihabitantaceae</taxon>
        <taxon>Lichenifustis</taxon>
    </lineage>
</organism>
<comment type="caution">
    <text evidence="3">The sequence shown here is derived from an EMBL/GenBank/DDBJ whole genome shotgun (WGS) entry which is preliminary data.</text>
</comment>
<evidence type="ECO:0000256" key="2">
    <source>
        <dbReference type="SAM" id="SignalP"/>
    </source>
</evidence>
<feature type="chain" id="PRO_5041342369" evidence="2">
    <location>
        <begin position="26"/>
        <end position="247"/>
    </location>
</feature>
<gene>
    <name evidence="3" type="ORF">M8523_01175</name>
</gene>
<accession>A0AA42CIA2</accession>
<keyword evidence="1" id="KW-1133">Transmembrane helix</keyword>
<keyword evidence="1" id="KW-0812">Transmembrane</keyword>
<dbReference type="EMBL" id="JAMOIM010000001">
    <property type="protein sequence ID" value="MCW6506631.1"/>
    <property type="molecule type" value="Genomic_DNA"/>
</dbReference>
<keyword evidence="1" id="KW-0472">Membrane</keyword>
<dbReference type="AlphaFoldDB" id="A0AA42CIA2"/>